<evidence type="ECO:0000313" key="3">
    <source>
        <dbReference type="Proteomes" id="UP001491310"/>
    </source>
</evidence>
<reference evidence="2 3" key="1">
    <citation type="journal article" date="2024" name="Nat. Commun.">
        <title>Phylogenomics reveals the evolutionary origins of lichenization in chlorophyte algae.</title>
        <authorList>
            <person name="Puginier C."/>
            <person name="Libourel C."/>
            <person name="Otte J."/>
            <person name="Skaloud P."/>
            <person name="Haon M."/>
            <person name="Grisel S."/>
            <person name="Petersen M."/>
            <person name="Berrin J.G."/>
            <person name="Delaux P.M."/>
            <person name="Dal Grande F."/>
            <person name="Keller J."/>
        </authorList>
    </citation>
    <scope>NUCLEOTIDE SEQUENCE [LARGE SCALE GENOMIC DNA]</scope>
    <source>
        <strain evidence="2 3">SAG 216-7</strain>
    </source>
</reference>
<keyword evidence="3" id="KW-1185">Reference proteome</keyword>
<dbReference type="EMBL" id="JALJOT010000005">
    <property type="protein sequence ID" value="KAK9915386.1"/>
    <property type="molecule type" value="Genomic_DNA"/>
</dbReference>
<feature type="region of interest" description="Disordered" evidence="1">
    <location>
        <begin position="68"/>
        <end position="87"/>
    </location>
</feature>
<name>A0ABR2YUP8_9CHLO</name>
<protein>
    <submittedName>
        <fullName evidence="2">Uncharacterized protein</fullName>
    </submittedName>
</protein>
<proteinExistence type="predicted"/>
<sequence length="87" mass="9906">MQTALPFGFSTLQLSDCVLPLIEGVSQVKLPVKITTWTTLLSNFWRVRRQRLWVNVGKCNFSRTCEHLSGGEERSHSEGLSRRESAQ</sequence>
<evidence type="ECO:0000256" key="1">
    <source>
        <dbReference type="SAM" id="MobiDB-lite"/>
    </source>
</evidence>
<accession>A0ABR2YUP8</accession>
<gene>
    <name evidence="2" type="ORF">WJX75_008528</name>
</gene>
<evidence type="ECO:0000313" key="2">
    <source>
        <dbReference type="EMBL" id="KAK9915386.1"/>
    </source>
</evidence>
<dbReference type="Proteomes" id="UP001491310">
    <property type="component" value="Unassembled WGS sequence"/>
</dbReference>
<organism evidence="2 3">
    <name type="scientific">Coccomyxa subellipsoidea</name>
    <dbReference type="NCBI Taxonomy" id="248742"/>
    <lineage>
        <taxon>Eukaryota</taxon>
        <taxon>Viridiplantae</taxon>
        <taxon>Chlorophyta</taxon>
        <taxon>core chlorophytes</taxon>
        <taxon>Trebouxiophyceae</taxon>
        <taxon>Trebouxiophyceae incertae sedis</taxon>
        <taxon>Coccomyxaceae</taxon>
        <taxon>Coccomyxa</taxon>
    </lineage>
</organism>
<comment type="caution">
    <text evidence="2">The sequence shown here is derived from an EMBL/GenBank/DDBJ whole genome shotgun (WGS) entry which is preliminary data.</text>
</comment>